<accession>A0ACB8SXV3</accession>
<reference evidence="1" key="2">
    <citation type="journal article" date="2022" name="New Phytol.">
        <title>Evolutionary transition to the ectomycorrhizal habit in the genomes of a hyperdiverse lineage of mushroom-forming fungi.</title>
        <authorList>
            <person name="Looney B."/>
            <person name="Miyauchi S."/>
            <person name="Morin E."/>
            <person name="Drula E."/>
            <person name="Courty P.E."/>
            <person name="Kohler A."/>
            <person name="Kuo A."/>
            <person name="LaButti K."/>
            <person name="Pangilinan J."/>
            <person name="Lipzen A."/>
            <person name="Riley R."/>
            <person name="Andreopoulos W."/>
            <person name="He G."/>
            <person name="Johnson J."/>
            <person name="Nolan M."/>
            <person name="Tritt A."/>
            <person name="Barry K.W."/>
            <person name="Grigoriev I.V."/>
            <person name="Nagy L.G."/>
            <person name="Hibbett D."/>
            <person name="Henrissat B."/>
            <person name="Matheny P.B."/>
            <person name="Labbe J."/>
            <person name="Martin F.M."/>
        </authorList>
    </citation>
    <scope>NUCLEOTIDE SEQUENCE</scope>
    <source>
        <strain evidence="1">HHB10654</strain>
    </source>
</reference>
<evidence type="ECO:0000313" key="1">
    <source>
        <dbReference type="EMBL" id="KAI0061229.1"/>
    </source>
</evidence>
<dbReference type="Proteomes" id="UP000814140">
    <property type="component" value="Unassembled WGS sequence"/>
</dbReference>
<evidence type="ECO:0000313" key="2">
    <source>
        <dbReference type="Proteomes" id="UP000814140"/>
    </source>
</evidence>
<organism evidence="1 2">
    <name type="scientific">Artomyces pyxidatus</name>
    <dbReference type="NCBI Taxonomy" id="48021"/>
    <lineage>
        <taxon>Eukaryota</taxon>
        <taxon>Fungi</taxon>
        <taxon>Dikarya</taxon>
        <taxon>Basidiomycota</taxon>
        <taxon>Agaricomycotina</taxon>
        <taxon>Agaricomycetes</taxon>
        <taxon>Russulales</taxon>
        <taxon>Auriscalpiaceae</taxon>
        <taxon>Artomyces</taxon>
    </lineage>
</organism>
<reference evidence="1" key="1">
    <citation type="submission" date="2021-03" db="EMBL/GenBank/DDBJ databases">
        <authorList>
            <consortium name="DOE Joint Genome Institute"/>
            <person name="Ahrendt S."/>
            <person name="Looney B.P."/>
            <person name="Miyauchi S."/>
            <person name="Morin E."/>
            <person name="Drula E."/>
            <person name="Courty P.E."/>
            <person name="Chicoki N."/>
            <person name="Fauchery L."/>
            <person name="Kohler A."/>
            <person name="Kuo A."/>
            <person name="Labutti K."/>
            <person name="Pangilinan J."/>
            <person name="Lipzen A."/>
            <person name="Riley R."/>
            <person name="Andreopoulos W."/>
            <person name="He G."/>
            <person name="Johnson J."/>
            <person name="Barry K.W."/>
            <person name="Grigoriev I.V."/>
            <person name="Nagy L."/>
            <person name="Hibbett D."/>
            <person name="Henrissat B."/>
            <person name="Matheny P.B."/>
            <person name="Labbe J."/>
            <person name="Martin F."/>
        </authorList>
    </citation>
    <scope>NUCLEOTIDE SEQUENCE</scope>
    <source>
        <strain evidence="1">HHB10654</strain>
    </source>
</reference>
<keyword evidence="2" id="KW-1185">Reference proteome</keyword>
<sequence length="364" mass="38623">MQSLSAFIVFLLALFTLSSAIPLASRHRRSCSHHVPSSLSSSSTLQPSSTTSSAAVLAVSATSSTEKPSSTSSPSGITSLVKALFPVSKSSSSWTTVKGAPGALPLSDSTIRPTREITSLSHDYVQSPGADSKLAMQAHYPKGSYTFGHAEEGGFSMYSLGPKDVDLTQAKEATFGYSVMFPEGFEYNMGGKMPGLFGGDSFDVAATCSGGSRSDACWSARLMWRADGAGELYTYLPPYTDPRFSANEAQCHVTPGKSECNPTYGASVGRGSFKFASGAWTTVSQRVRLNDVGQANGELELFVNGESVINVGGLILRARDSGRIRGMQVQTFFGGHTKPYASPKDQDAYFSDFSVAITEKLDGY</sequence>
<dbReference type="EMBL" id="MU277214">
    <property type="protein sequence ID" value="KAI0061229.1"/>
    <property type="molecule type" value="Genomic_DNA"/>
</dbReference>
<gene>
    <name evidence="1" type="ORF">BV25DRAFT_1857941</name>
</gene>
<name>A0ACB8SXV3_9AGAM</name>
<proteinExistence type="predicted"/>
<protein>
    <submittedName>
        <fullName evidence="1">Uncharacterized protein</fullName>
    </submittedName>
</protein>
<comment type="caution">
    <text evidence="1">The sequence shown here is derived from an EMBL/GenBank/DDBJ whole genome shotgun (WGS) entry which is preliminary data.</text>
</comment>